<keyword evidence="10" id="KW-0732">Signal</keyword>
<keyword evidence="8" id="KW-0325">Glycoprotein</keyword>
<dbReference type="OMA" id="PCDKQNE"/>
<evidence type="ECO:0000313" key="11">
    <source>
        <dbReference type="Ensembl" id="ENSMODP00000040878.1"/>
    </source>
</evidence>
<evidence type="ECO:0000256" key="3">
    <source>
        <dbReference type="ARBA" id="ARBA00005332"/>
    </source>
</evidence>
<name>K7E526_MONDO</name>
<dbReference type="InterPro" id="IPR000117">
    <property type="entry name" value="Casein_kappa"/>
</dbReference>
<dbReference type="InParanoid" id="K7E526"/>
<keyword evidence="6" id="KW-0597">Phosphoprotein</keyword>
<evidence type="ECO:0000313" key="12">
    <source>
        <dbReference type="Proteomes" id="UP000002280"/>
    </source>
</evidence>
<evidence type="ECO:0000256" key="5">
    <source>
        <dbReference type="ARBA" id="ARBA00022525"/>
    </source>
</evidence>
<reference evidence="11" key="2">
    <citation type="submission" date="2025-08" db="UniProtKB">
        <authorList>
            <consortium name="Ensembl"/>
        </authorList>
    </citation>
    <scope>IDENTIFICATION</scope>
</reference>
<dbReference type="GO" id="GO:0007595">
    <property type="term" value="P:lactation"/>
    <property type="evidence" value="ECO:0000318"/>
    <property type="project" value="GO_Central"/>
</dbReference>
<evidence type="ECO:0000256" key="7">
    <source>
        <dbReference type="ARBA" id="ARBA00022743"/>
    </source>
</evidence>
<evidence type="ECO:0000256" key="9">
    <source>
        <dbReference type="SAM" id="MobiDB-lite"/>
    </source>
</evidence>
<evidence type="ECO:0000256" key="8">
    <source>
        <dbReference type="ARBA" id="ARBA00023180"/>
    </source>
</evidence>
<reference evidence="11" key="3">
    <citation type="submission" date="2025-09" db="UniProtKB">
        <authorList>
            <consortium name="Ensembl"/>
        </authorList>
    </citation>
    <scope>IDENTIFICATION</scope>
</reference>
<dbReference type="GO" id="GO:0005615">
    <property type="term" value="C:extracellular space"/>
    <property type="evidence" value="ECO:0000318"/>
    <property type="project" value="GO_Central"/>
</dbReference>
<evidence type="ECO:0000256" key="1">
    <source>
        <dbReference type="ARBA" id="ARBA00003829"/>
    </source>
</evidence>
<comment type="subcellular location">
    <subcellularLocation>
        <location evidence="2">Secreted</location>
    </subcellularLocation>
</comment>
<feature type="signal peptide" evidence="10">
    <location>
        <begin position="1"/>
        <end position="18"/>
    </location>
</feature>
<sequence>MKVLFLIGHILLAMVCFSCEKQMERPSELEQQPPGQPPVQDVYTRYTRQIYVPILYAPKTSIQYPYFSKLAWQRPYAAYIPLLSSRYPWPVIPRSPHPSFAFNPPQYARVPAPSGPTSSPAAPMETTTIPSTSTVAATVTPDATSKFVTTEYSTTATIPTSPIPEQQP</sequence>
<proteinExistence type="inferred from homology"/>
<dbReference type="PANTHER" id="PTHR11470">
    <property type="entry name" value="KAPPA CASEIN"/>
    <property type="match status" value="1"/>
</dbReference>
<feature type="region of interest" description="Disordered" evidence="9">
    <location>
        <begin position="111"/>
        <end position="136"/>
    </location>
</feature>
<keyword evidence="5" id="KW-0964">Secreted</keyword>
<evidence type="ECO:0000256" key="4">
    <source>
        <dbReference type="ARBA" id="ARBA00017238"/>
    </source>
</evidence>
<feature type="chain" id="PRO_5003900382" description="Kappa-casein" evidence="10">
    <location>
        <begin position="19"/>
        <end position="168"/>
    </location>
</feature>
<evidence type="ECO:0000256" key="10">
    <source>
        <dbReference type="SAM" id="SignalP"/>
    </source>
</evidence>
<comment type="similarity">
    <text evidence="3">Belongs to the kappa-casein family.</text>
</comment>
<comment type="function">
    <text evidence="1">Kappa-casein stabilizes micelle formation, preventing casein precipitation in milk.</text>
</comment>
<reference evidence="11 12" key="1">
    <citation type="journal article" date="2007" name="Nature">
        <title>Genome of the marsupial Monodelphis domestica reveals innovation in non-coding sequences.</title>
        <authorList>
            <person name="Mikkelsen T.S."/>
            <person name="Wakefield M.J."/>
            <person name="Aken B."/>
            <person name="Amemiya C.T."/>
            <person name="Chang J.L."/>
            <person name="Duke S."/>
            <person name="Garber M."/>
            <person name="Gentles A.J."/>
            <person name="Goodstadt L."/>
            <person name="Heger A."/>
            <person name="Jurka J."/>
            <person name="Kamal M."/>
            <person name="Mauceli E."/>
            <person name="Searle S.M."/>
            <person name="Sharpe T."/>
            <person name="Baker M.L."/>
            <person name="Batzer M.A."/>
            <person name="Benos P.V."/>
            <person name="Belov K."/>
            <person name="Clamp M."/>
            <person name="Cook A."/>
            <person name="Cuff J."/>
            <person name="Das R."/>
            <person name="Davidow L."/>
            <person name="Deakin J.E."/>
            <person name="Fazzari M.J."/>
            <person name="Glass J.L."/>
            <person name="Grabherr M."/>
            <person name="Greally J.M."/>
            <person name="Gu W."/>
            <person name="Hore T.A."/>
            <person name="Huttley G.A."/>
            <person name="Kleber M."/>
            <person name="Jirtle R.L."/>
            <person name="Koina E."/>
            <person name="Lee J.T."/>
            <person name="Mahony S."/>
            <person name="Marra M.A."/>
            <person name="Miller R.D."/>
            <person name="Nicholls R.D."/>
            <person name="Oda M."/>
            <person name="Papenfuss A.T."/>
            <person name="Parra Z.E."/>
            <person name="Pollock D.D."/>
            <person name="Ray D.A."/>
            <person name="Schein J.E."/>
            <person name="Speed T.P."/>
            <person name="Thompson K."/>
            <person name="VandeBerg J.L."/>
            <person name="Wade C.M."/>
            <person name="Walker J.A."/>
            <person name="Waters P.D."/>
            <person name="Webber C."/>
            <person name="Weidman J.R."/>
            <person name="Xie X."/>
            <person name="Zody M.C."/>
            <person name="Baldwin J."/>
            <person name="Abdouelleil A."/>
            <person name="Abdulkadir J."/>
            <person name="Abebe A."/>
            <person name="Abera B."/>
            <person name="Abreu J."/>
            <person name="Acer S.C."/>
            <person name="Aftuck L."/>
            <person name="Alexander A."/>
            <person name="An P."/>
            <person name="Anderson E."/>
            <person name="Anderson S."/>
            <person name="Arachi H."/>
            <person name="Azer M."/>
            <person name="Bachantsang P."/>
            <person name="Barry A."/>
            <person name="Bayul T."/>
            <person name="Berlin A."/>
            <person name="Bessette D."/>
            <person name="Bloom T."/>
            <person name="Bloom T."/>
            <person name="Boguslavskiy L."/>
            <person name="Bonnet C."/>
            <person name="Boukhgalter B."/>
            <person name="Bourzgui I."/>
            <person name="Brown A."/>
            <person name="Cahill P."/>
            <person name="Channer S."/>
            <person name="Cheshatsang Y."/>
            <person name="Chuda L."/>
            <person name="Citroen M."/>
            <person name="Collymore A."/>
            <person name="Cooke P."/>
            <person name="Costello M."/>
            <person name="D'Aco K."/>
            <person name="Daza R."/>
            <person name="De Haan G."/>
            <person name="DeGray S."/>
            <person name="DeMaso C."/>
            <person name="Dhargay N."/>
            <person name="Dooley K."/>
            <person name="Dooley E."/>
            <person name="Doricent M."/>
            <person name="Dorje P."/>
            <person name="Dorjee K."/>
            <person name="Dupes A."/>
            <person name="Elong R."/>
            <person name="Falk J."/>
            <person name="Farina A."/>
            <person name="Faro S."/>
            <person name="Ferguson D."/>
            <person name="Fisher S."/>
            <person name="Foley C.D."/>
            <person name="Franke A."/>
            <person name="Friedrich D."/>
            <person name="Gadbois L."/>
            <person name="Gearin G."/>
            <person name="Gearin C.R."/>
            <person name="Giannoukos G."/>
            <person name="Goode T."/>
            <person name="Graham J."/>
            <person name="Grandbois E."/>
            <person name="Grewal S."/>
            <person name="Gyaltsen K."/>
            <person name="Hafez N."/>
            <person name="Hagos B."/>
            <person name="Hall J."/>
            <person name="Henson C."/>
            <person name="Hollinger A."/>
            <person name="Honan T."/>
            <person name="Huard M.D."/>
            <person name="Hughes L."/>
            <person name="Hurhula B."/>
            <person name="Husby M.E."/>
            <person name="Kamat A."/>
            <person name="Kanga B."/>
            <person name="Kashin S."/>
            <person name="Khazanovich D."/>
            <person name="Kisner P."/>
            <person name="Lance K."/>
            <person name="Lara M."/>
            <person name="Lee W."/>
            <person name="Lennon N."/>
            <person name="Letendre F."/>
            <person name="LeVine R."/>
            <person name="Lipovsky A."/>
            <person name="Liu X."/>
            <person name="Liu J."/>
            <person name="Liu S."/>
            <person name="Lokyitsang T."/>
            <person name="Lokyitsang Y."/>
            <person name="Lubonja R."/>
            <person name="Lui A."/>
            <person name="MacDonald P."/>
            <person name="Magnisalis V."/>
            <person name="Maru K."/>
            <person name="Matthews C."/>
            <person name="McCusker W."/>
            <person name="McDonough S."/>
            <person name="Mehta T."/>
            <person name="Meldrim J."/>
            <person name="Meneus L."/>
            <person name="Mihai O."/>
            <person name="Mihalev A."/>
            <person name="Mihova T."/>
            <person name="Mittelman R."/>
            <person name="Mlenga V."/>
            <person name="Montmayeur A."/>
            <person name="Mulrain L."/>
            <person name="Navidi A."/>
            <person name="Naylor J."/>
            <person name="Negash T."/>
            <person name="Nguyen T."/>
            <person name="Nguyen N."/>
            <person name="Nicol R."/>
            <person name="Norbu C."/>
            <person name="Norbu N."/>
            <person name="Novod N."/>
            <person name="O'Neill B."/>
            <person name="Osman S."/>
            <person name="Markiewicz E."/>
            <person name="Oyono O.L."/>
            <person name="Patti C."/>
            <person name="Phunkhang P."/>
            <person name="Pierre F."/>
            <person name="Priest M."/>
            <person name="Raghuraman S."/>
            <person name="Rege F."/>
            <person name="Reyes R."/>
            <person name="Rise C."/>
            <person name="Rogov P."/>
            <person name="Ross K."/>
            <person name="Ryan E."/>
            <person name="Settipalli S."/>
            <person name="Shea T."/>
            <person name="Sherpa N."/>
            <person name="Shi L."/>
            <person name="Shih D."/>
            <person name="Sparrow T."/>
            <person name="Spaulding J."/>
            <person name="Stalker J."/>
            <person name="Stange-Thomann N."/>
            <person name="Stavropoulos S."/>
            <person name="Stone C."/>
            <person name="Strader C."/>
            <person name="Tesfaye S."/>
            <person name="Thomson T."/>
            <person name="Thoulutsang Y."/>
            <person name="Thoulutsang D."/>
            <person name="Topham K."/>
            <person name="Topping I."/>
            <person name="Tsamla T."/>
            <person name="Vassiliev H."/>
            <person name="Vo A."/>
            <person name="Wangchuk T."/>
            <person name="Wangdi T."/>
            <person name="Weiand M."/>
            <person name="Wilkinson J."/>
            <person name="Wilson A."/>
            <person name="Yadav S."/>
            <person name="Young G."/>
            <person name="Yu Q."/>
            <person name="Zembek L."/>
            <person name="Zhong D."/>
            <person name="Zimmer A."/>
            <person name="Zwirko Z."/>
            <person name="Jaffe D.B."/>
            <person name="Alvarez P."/>
            <person name="Brockman W."/>
            <person name="Butler J."/>
            <person name="Chin C."/>
            <person name="Gnerre S."/>
            <person name="MacCallum I."/>
            <person name="Graves J.A."/>
            <person name="Ponting C.P."/>
            <person name="Breen M."/>
            <person name="Samollow P.B."/>
            <person name="Lander E.S."/>
            <person name="Lindblad-Toh K."/>
        </authorList>
    </citation>
    <scope>NUCLEOTIDE SEQUENCE [LARGE SCALE GENOMIC DNA]</scope>
</reference>
<dbReference type="GO" id="GO:0050821">
    <property type="term" value="P:protein stabilization"/>
    <property type="evidence" value="ECO:0000318"/>
    <property type="project" value="GO_Central"/>
</dbReference>
<feature type="compositionally biased region" description="Polar residues" evidence="9">
    <location>
        <begin position="125"/>
        <end position="136"/>
    </location>
</feature>
<protein>
    <recommendedName>
        <fullName evidence="4">Kappa-casein</fullName>
    </recommendedName>
</protein>
<keyword evidence="7" id="KW-0494">Milk protein</keyword>
<keyword evidence="12" id="KW-1185">Reference proteome</keyword>
<accession>K7E526</accession>
<dbReference type="Ensembl" id="ENSMODT00000043986.2">
    <property type="protein sequence ID" value="ENSMODP00000040878.1"/>
    <property type="gene ID" value="ENSMODG00000012353.3"/>
</dbReference>
<evidence type="ECO:0000256" key="2">
    <source>
        <dbReference type="ARBA" id="ARBA00004613"/>
    </source>
</evidence>
<dbReference type="GeneTree" id="ENSGT00390000009184"/>
<dbReference type="PANTHER" id="PTHR11470:SF2">
    <property type="entry name" value="KAPPA-CASEIN"/>
    <property type="match status" value="1"/>
</dbReference>
<organism evidence="11 12">
    <name type="scientific">Monodelphis domestica</name>
    <name type="common">Gray short-tailed opossum</name>
    <dbReference type="NCBI Taxonomy" id="13616"/>
    <lineage>
        <taxon>Eukaryota</taxon>
        <taxon>Metazoa</taxon>
        <taxon>Chordata</taxon>
        <taxon>Craniata</taxon>
        <taxon>Vertebrata</taxon>
        <taxon>Euteleostomi</taxon>
        <taxon>Mammalia</taxon>
        <taxon>Metatheria</taxon>
        <taxon>Didelphimorphia</taxon>
        <taxon>Didelphidae</taxon>
        <taxon>Monodelphis</taxon>
    </lineage>
</organism>
<evidence type="ECO:0000256" key="6">
    <source>
        <dbReference type="ARBA" id="ARBA00022553"/>
    </source>
</evidence>
<feature type="compositionally biased region" description="Low complexity" evidence="9">
    <location>
        <begin position="111"/>
        <end position="123"/>
    </location>
</feature>
<dbReference type="Proteomes" id="UP000002280">
    <property type="component" value="Chromosome 5"/>
</dbReference>
<dbReference type="AlphaFoldDB" id="K7E526"/>